<evidence type="ECO:0000256" key="1">
    <source>
        <dbReference type="SAM" id="MobiDB-lite"/>
    </source>
</evidence>
<evidence type="ECO:0000313" key="3">
    <source>
        <dbReference type="Proteomes" id="UP000178953"/>
    </source>
</evidence>
<protein>
    <submittedName>
        <fullName evidence="2">Uncharacterized protein</fullName>
    </submittedName>
</protein>
<feature type="region of interest" description="Disordered" evidence="1">
    <location>
        <begin position="77"/>
        <end position="104"/>
    </location>
</feature>
<keyword evidence="3" id="KW-1185">Reference proteome</keyword>
<proteinExistence type="predicted"/>
<comment type="caution">
    <text evidence="2">The sequence shown here is derived from an EMBL/GenBank/DDBJ whole genome shotgun (WGS) entry which is preliminary data.</text>
</comment>
<name>A0A1E8Q4J4_9MYCO</name>
<dbReference type="AlphaFoldDB" id="A0A1E8Q4J4"/>
<organism evidence="2 3">
    <name type="scientific">Mycolicibacterium grossiae</name>
    <dbReference type="NCBI Taxonomy" id="1552759"/>
    <lineage>
        <taxon>Bacteria</taxon>
        <taxon>Bacillati</taxon>
        <taxon>Actinomycetota</taxon>
        <taxon>Actinomycetes</taxon>
        <taxon>Mycobacteriales</taxon>
        <taxon>Mycobacteriaceae</taxon>
        <taxon>Mycolicibacterium</taxon>
    </lineage>
</organism>
<gene>
    <name evidence="2" type="ORF">BEL07_12995</name>
</gene>
<reference evidence="2 3" key="1">
    <citation type="submission" date="2016-09" db="EMBL/GenBank/DDBJ databases">
        <title>genome sequence of Mycobacterium sp. 739 SCH.</title>
        <authorList>
            <person name="Greninger A.L."/>
            <person name="Qin X."/>
            <person name="Jerome K."/>
            <person name="Vora S."/>
            <person name="Quinn K."/>
        </authorList>
    </citation>
    <scope>NUCLEOTIDE SEQUENCE [LARGE SCALE GENOMIC DNA]</scope>
    <source>
        <strain evidence="2 3">SCH</strain>
    </source>
</reference>
<evidence type="ECO:0000313" key="2">
    <source>
        <dbReference type="EMBL" id="OFJ53376.1"/>
    </source>
</evidence>
<sequence>MLVAGLGQLGIATASAFDDVAFSTCTSTAVPPPDANYDAIATSCCVDQAGTPTLTTYGIGCVAAVVNPAPDYRPVIYMPTRPAPPEEGDGALDELMKQPPLPLP</sequence>
<dbReference type="Proteomes" id="UP000178953">
    <property type="component" value="Unassembled WGS sequence"/>
</dbReference>
<accession>A0A1E8Q4J4</accession>
<dbReference type="EMBL" id="MCHX01000026">
    <property type="protein sequence ID" value="OFJ53376.1"/>
    <property type="molecule type" value="Genomic_DNA"/>
</dbReference>